<evidence type="ECO:0000256" key="8">
    <source>
        <dbReference type="ARBA" id="ARBA00022833"/>
    </source>
</evidence>
<dbReference type="Gene3D" id="3.40.50.10190">
    <property type="entry name" value="BRCT domain"/>
    <property type="match status" value="1"/>
</dbReference>
<dbReference type="EMBL" id="JAACAK010000028">
    <property type="protein sequence ID" value="NIR74213.1"/>
    <property type="molecule type" value="Genomic_DNA"/>
</dbReference>
<dbReference type="GO" id="GO:0006281">
    <property type="term" value="P:DNA repair"/>
    <property type="evidence" value="ECO:0007669"/>
    <property type="project" value="UniProtKB-KW"/>
</dbReference>
<dbReference type="InterPro" id="IPR012340">
    <property type="entry name" value="NA-bd_OB-fold"/>
</dbReference>
<keyword evidence="14" id="KW-0464">Manganese</keyword>
<comment type="function">
    <text evidence="1 14">DNA ligase that catalyzes the formation of phosphodiester linkages between 5'-phosphoryl and 3'-hydroxyl groups in double-stranded DNA using NAD as a coenzyme and as the energy source for the reaction. It is essential for DNA replication and repair of damaged DNA.</text>
</comment>
<evidence type="ECO:0000256" key="15">
    <source>
        <dbReference type="RuleBase" id="RU000618"/>
    </source>
</evidence>
<comment type="caution">
    <text evidence="14">Lacks conserved residue(s) required for the propagation of feature annotation.</text>
</comment>
<dbReference type="FunFam" id="3.30.470.30:FF:000001">
    <property type="entry name" value="DNA ligase"/>
    <property type="match status" value="1"/>
</dbReference>
<dbReference type="HAMAP" id="MF_01588">
    <property type="entry name" value="DNA_ligase_A"/>
    <property type="match status" value="1"/>
</dbReference>
<dbReference type="SUPFAM" id="SSF52113">
    <property type="entry name" value="BRCT domain"/>
    <property type="match status" value="1"/>
</dbReference>
<feature type="domain" description="BRCT" evidence="16">
    <location>
        <begin position="593"/>
        <end position="674"/>
    </location>
</feature>
<feature type="binding site" evidence="14">
    <location>
        <position position="179"/>
    </location>
    <ligand>
        <name>NAD(+)</name>
        <dbReference type="ChEBI" id="CHEBI:57540"/>
    </ligand>
</feature>
<dbReference type="Gene3D" id="2.40.50.140">
    <property type="entry name" value="Nucleic acid-binding proteins"/>
    <property type="match status" value="1"/>
</dbReference>
<keyword evidence="10 14" id="KW-0520">NAD</keyword>
<accession>A0AAE4Z603</accession>
<evidence type="ECO:0000256" key="1">
    <source>
        <dbReference type="ARBA" id="ARBA00004067"/>
    </source>
</evidence>
<dbReference type="Pfam" id="PF00533">
    <property type="entry name" value="BRCT"/>
    <property type="match status" value="1"/>
</dbReference>
<dbReference type="Gene3D" id="3.30.470.30">
    <property type="entry name" value="DNA ligase/mRNA capping enzyme"/>
    <property type="match status" value="1"/>
</dbReference>
<evidence type="ECO:0000256" key="3">
    <source>
        <dbReference type="ARBA" id="ARBA00013308"/>
    </source>
</evidence>
<comment type="cofactor">
    <cofactor evidence="14">
        <name>Mg(2+)</name>
        <dbReference type="ChEBI" id="CHEBI:18420"/>
    </cofactor>
    <cofactor evidence="14">
        <name>Mn(2+)</name>
        <dbReference type="ChEBI" id="CHEBI:29035"/>
    </cofactor>
</comment>
<organism evidence="17 18">
    <name type="scientific">Candidatus Kutchimonas denitrificans</name>
    <dbReference type="NCBI Taxonomy" id="3056748"/>
    <lineage>
        <taxon>Bacteria</taxon>
        <taxon>Pseudomonadati</taxon>
        <taxon>Gemmatimonadota</taxon>
        <taxon>Gemmatimonadia</taxon>
        <taxon>Candidatus Palauibacterales</taxon>
        <taxon>Candidatus Palauibacteraceae</taxon>
        <taxon>Candidatus Kutchimonas</taxon>
    </lineage>
</organism>
<dbReference type="Pfam" id="PF12826">
    <property type="entry name" value="HHH_2"/>
    <property type="match status" value="1"/>
</dbReference>
<dbReference type="InterPro" id="IPR033136">
    <property type="entry name" value="DNA_ligase_CS"/>
</dbReference>
<keyword evidence="7 14" id="KW-0227">DNA damage</keyword>
<comment type="catalytic activity">
    <reaction evidence="12 14 15">
        <text>NAD(+) + (deoxyribonucleotide)n-3'-hydroxyl + 5'-phospho-(deoxyribonucleotide)m = (deoxyribonucleotide)n+m + AMP + beta-nicotinamide D-nucleotide.</text>
        <dbReference type="EC" id="6.5.1.2"/>
    </reaction>
</comment>
<reference evidence="17 18" key="1">
    <citation type="submission" date="2020-01" db="EMBL/GenBank/DDBJ databases">
        <title>Genomes assembled from Gulf of Kutch pelagic sediment metagenomes.</title>
        <authorList>
            <person name="Chandrashekar M."/>
            <person name="Mahajan M.S."/>
            <person name="Dave K.J."/>
            <person name="Vatsa P."/>
            <person name="Nathani N.M."/>
        </authorList>
    </citation>
    <scope>NUCLEOTIDE SEQUENCE [LARGE SCALE GENOMIC DNA]</scope>
    <source>
        <strain evidence="17">KS3-K002</strain>
    </source>
</reference>
<dbReference type="FunFam" id="1.10.287.610:FF:000002">
    <property type="entry name" value="DNA ligase"/>
    <property type="match status" value="1"/>
</dbReference>
<feature type="binding site" evidence="14">
    <location>
        <position position="295"/>
    </location>
    <ligand>
        <name>NAD(+)</name>
        <dbReference type="ChEBI" id="CHEBI:57540"/>
    </ligand>
</feature>
<evidence type="ECO:0000313" key="18">
    <source>
        <dbReference type="Proteomes" id="UP000702544"/>
    </source>
</evidence>
<dbReference type="PROSITE" id="PS01056">
    <property type="entry name" value="DNA_LIGASE_N2"/>
    <property type="match status" value="1"/>
</dbReference>
<dbReference type="SMART" id="SM00292">
    <property type="entry name" value="BRCT"/>
    <property type="match status" value="1"/>
</dbReference>
<dbReference type="AlphaFoldDB" id="A0AAE4Z603"/>
<dbReference type="InterPro" id="IPR013840">
    <property type="entry name" value="DNAligase_N"/>
</dbReference>
<dbReference type="InterPro" id="IPR010994">
    <property type="entry name" value="RuvA_2-like"/>
</dbReference>
<feature type="binding site" evidence="14">
    <location>
        <position position="141"/>
    </location>
    <ligand>
        <name>NAD(+)</name>
        <dbReference type="ChEBI" id="CHEBI:57540"/>
    </ligand>
</feature>
<dbReference type="FunFam" id="1.10.150.20:FF:000007">
    <property type="entry name" value="DNA ligase"/>
    <property type="match status" value="1"/>
</dbReference>
<dbReference type="InterPro" id="IPR003583">
    <property type="entry name" value="Hlx-hairpin-Hlx_DNA-bd_motif"/>
</dbReference>
<dbReference type="NCBIfam" id="TIGR00575">
    <property type="entry name" value="dnlj"/>
    <property type="match status" value="1"/>
</dbReference>
<dbReference type="PANTHER" id="PTHR23389">
    <property type="entry name" value="CHROMOSOME TRANSMISSION FIDELITY FACTOR 18"/>
    <property type="match status" value="1"/>
</dbReference>
<dbReference type="Pfam" id="PF01653">
    <property type="entry name" value="DNA_ligase_aden"/>
    <property type="match status" value="1"/>
</dbReference>
<dbReference type="InterPro" id="IPR036420">
    <property type="entry name" value="BRCT_dom_sf"/>
</dbReference>
<name>A0AAE4Z603_9BACT</name>
<sequence>MSEKSRVPSDVRERVEELREQIRHHDYRYYVLDSPEISDAAYDELYAELKRLEAEQPELVTPDSPTQRVSGQTRPGFNEVEHHAPMLSLDSGSDEETLRRFDSRVRTALDGPVVYIVEPKLDGLSVELVYEDGQLARAATRGDGRVGEDITPNVRTIGSVPLTLRAEREAPSRLALRGEAIMMIEDFERLNAQLTQADKPVFANPRNAAAGSLRQLDPGVTAERPLVFFAYEIMAVDGQTFESQSDRLTAFGDWGFKISRHVKKADDIDEAIAWHHQLESERDDLEYEIDGVVVKLDDLAAREELGATAHHPRWAFAYKFEPRREISEIQAIVVQVGRTGKLTPVAMLRPVDVGGVTVSRASLHNREEIERLDIRVGDKVRIQRAGDVIPQVLERIDDSKTKRGPRFRMPERCPSCGTEIVSPGGPLDYCPNGLACPAQLKGRLQHFASRGALDIDGLGERTVVQLLESGLVESVPDLLTLEAKELMELEGFAELSANNLVEAVEEAKHTTLDRFLYALGIPEVGAQTARDLAAHFGTLDAVLEAGPEDLEAVAGIGPKVAEAAHDFLSNSTTRKMIERLRQRGLTVEEAERPSSDALAGLTFVFTGSLSRLTRSEAKDLVESLGGRTTSSVSSKTDYVVAGEDPGSKYEQAQELDVKILSEDDFLAMLPKGAR</sequence>
<dbReference type="GO" id="GO:0046872">
    <property type="term" value="F:metal ion binding"/>
    <property type="evidence" value="ECO:0007669"/>
    <property type="project" value="UniProtKB-KW"/>
</dbReference>
<dbReference type="CDD" id="cd00114">
    <property type="entry name" value="LIGANc"/>
    <property type="match status" value="1"/>
</dbReference>
<gene>
    <name evidence="14 17" type="primary">ligA</name>
    <name evidence="17" type="ORF">GWO12_03740</name>
</gene>
<dbReference type="PANTHER" id="PTHR23389:SF9">
    <property type="entry name" value="DNA LIGASE"/>
    <property type="match status" value="1"/>
</dbReference>
<evidence type="ECO:0000256" key="9">
    <source>
        <dbReference type="ARBA" id="ARBA00022842"/>
    </source>
</evidence>
<dbReference type="InterPro" id="IPR013839">
    <property type="entry name" value="DNAligase_adenylation"/>
</dbReference>
<proteinExistence type="inferred from homology"/>
<dbReference type="Gene3D" id="1.10.287.610">
    <property type="entry name" value="Helix hairpin bin"/>
    <property type="match status" value="1"/>
</dbReference>
<evidence type="ECO:0000256" key="6">
    <source>
        <dbReference type="ARBA" id="ARBA00022723"/>
    </source>
</evidence>
<dbReference type="Pfam" id="PF14520">
    <property type="entry name" value="HHH_5"/>
    <property type="match status" value="1"/>
</dbReference>
<dbReference type="SUPFAM" id="SSF56091">
    <property type="entry name" value="DNA ligase/mRNA capping enzyme, catalytic domain"/>
    <property type="match status" value="1"/>
</dbReference>
<dbReference type="SUPFAM" id="SSF47781">
    <property type="entry name" value="RuvA domain 2-like"/>
    <property type="match status" value="1"/>
</dbReference>
<dbReference type="FunFam" id="1.10.150.20:FF:000006">
    <property type="entry name" value="DNA ligase"/>
    <property type="match status" value="1"/>
</dbReference>
<evidence type="ECO:0000256" key="4">
    <source>
        <dbReference type="ARBA" id="ARBA00022598"/>
    </source>
</evidence>
<dbReference type="InterPro" id="IPR001679">
    <property type="entry name" value="DNA_ligase"/>
</dbReference>
<feature type="binding site" evidence="14">
    <location>
        <position position="118"/>
    </location>
    <ligand>
        <name>NAD(+)</name>
        <dbReference type="ChEBI" id="CHEBI:57540"/>
    </ligand>
</feature>
<dbReference type="InterPro" id="IPR004150">
    <property type="entry name" value="NAD_DNA_ligase_OB"/>
</dbReference>
<evidence type="ECO:0000256" key="11">
    <source>
        <dbReference type="ARBA" id="ARBA00023204"/>
    </source>
</evidence>
<dbReference type="PROSITE" id="PS01055">
    <property type="entry name" value="DNA_LIGASE_N1"/>
    <property type="match status" value="1"/>
</dbReference>
<dbReference type="GO" id="GO:0003911">
    <property type="term" value="F:DNA ligase (NAD+) activity"/>
    <property type="evidence" value="ECO:0007669"/>
    <property type="project" value="UniProtKB-UniRule"/>
</dbReference>
<keyword evidence="4 14" id="KW-0436">Ligase</keyword>
<feature type="binding site" evidence="14">
    <location>
        <begin position="39"/>
        <end position="43"/>
    </location>
    <ligand>
        <name>NAD(+)</name>
        <dbReference type="ChEBI" id="CHEBI:57540"/>
    </ligand>
</feature>
<dbReference type="PROSITE" id="PS50172">
    <property type="entry name" value="BRCT"/>
    <property type="match status" value="1"/>
</dbReference>
<dbReference type="GO" id="GO:0003677">
    <property type="term" value="F:DNA binding"/>
    <property type="evidence" value="ECO:0007669"/>
    <property type="project" value="InterPro"/>
</dbReference>
<evidence type="ECO:0000256" key="10">
    <source>
        <dbReference type="ARBA" id="ARBA00023027"/>
    </source>
</evidence>
<evidence type="ECO:0000313" key="17">
    <source>
        <dbReference type="EMBL" id="NIR74213.1"/>
    </source>
</evidence>
<dbReference type="SMART" id="SM00278">
    <property type="entry name" value="HhH1"/>
    <property type="match status" value="4"/>
</dbReference>
<dbReference type="PIRSF" id="PIRSF001604">
    <property type="entry name" value="LigA"/>
    <property type="match status" value="1"/>
</dbReference>
<keyword evidence="5 14" id="KW-0235">DNA replication</keyword>
<evidence type="ECO:0000259" key="16">
    <source>
        <dbReference type="PROSITE" id="PS50172"/>
    </source>
</evidence>
<dbReference type="NCBIfam" id="NF005932">
    <property type="entry name" value="PRK07956.1"/>
    <property type="match status" value="1"/>
</dbReference>
<feature type="active site" description="N6-AMP-lysine intermediate" evidence="14">
    <location>
        <position position="120"/>
    </location>
</feature>
<dbReference type="EC" id="6.5.1.2" evidence="2 14"/>
<feature type="binding site" evidence="14">
    <location>
        <position position="319"/>
    </location>
    <ligand>
        <name>NAD(+)</name>
        <dbReference type="ChEBI" id="CHEBI:57540"/>
    </ligand>
</feature>
<dbReference type="Pfam" id="PF03120">
    <property type="entry name" value="OB_DNA_ligase"/>
    <property type="match status" value="1"/>
</dbReference>
<dbReference type="GO" id="GO:0006260">
    <property type="term" value="P:DNA replication"/>
    <property type="evidence" value="ECO:0007669"/>
    <property type="project" value="UniProtKB-KW"/>
</dbReference>
<dbReference type="InterPro" id="IPR018239">
    <property type="entry name" value="DNA_ligase_AS"/>
</dbReference>
<keyword evidence="11 14" id="KW-0234">DNA repair</keyword>
<dbReference type="InterPro" id="IPR041663">
    <property type="entry name" value="DisA/LigA_HHH"/>
</dbReference>
<dbReference type="CDD" id="cd17748">
    <property type="entry name" value="BRCT_DNA_ligase_like"/>
    <property type="match status" value="1"/>
</dbReference>
<dbReference type="SUPFAM" id="SSF50249">
    <property type="entry name" value="Nucleic acid-binding proteins"/>
    <property type="match status" value="1"/>
</dbReference>
<dbReference type="InterPro" id="IPR001357">
    <property type="entry name" value="BRCT_dom"/>
</dbReference>
<evidence type="ECO:0000256" key="5">
    <source>
        <dbReference type="ARBA" id="ARBA00022705"/>
    </source>
</evidence>
<dbReference type="Gene3D" id="1.10.150.20">
    <property type="entry name" value="5' to 3' exonuclease, C-terminal subdomain"/>
    <property type="match status" value="2"/>
</dbReference>
<evidence type="ECO:0000256" key="7">
    <source>
        <dbReference type="ARBA" id="ARBA00022763"/>
    </source>
</evidence>
<evidence type="ECO:0000256" key="14">
    <source>
        <dbReference type="HAMAP-Rule" id="MF_01588"/>
    </source>
</evidence>
<evidence type="ECO:0000256" key="12">
    <source>
        <dbReference type="ARBA" id="ARBA00034005"/>
    </source>
</evidence>
<keyword evidence="9 14" id="KW-0460">Magnesium</keyword>
<feature type="binding site" evidence="14">
    <location>
        <position position="436"/>
    </location>
    <ligand>
        <name>Zn(2+)</name>
        <dbReference type="ChEBI" id="CHEBI:29105"/>
    </ligand>
</feature>
<dbReference type="FunFam" id="2.40.50.140:FF:000012">
    <property type="entry name" value="DNA ligase"/>
    <property type="match status" value="1"/>
</dbReference>
<dbReference type="Proteomes" id="UP000702544">
    <property type="component" value="Unassembled WGS sequence"/>
</dbReference>
<feature type="binding site" evidence="14">
    <location>
        <begin position="88"/>
        <end position="89"/>
    </location>
    <ligand>
        <name>NAD(+)</name>
        <dbReference type="ChEBI" id="CHEBI:57540"/>
    </ligand>
</feature>
<comment type="caution">
    <text evidence="17">The sequence shown here is derived from an EMBL/GenBank/DDBJ whole genome shotgun (WGS) entry which is preliminary data.</text>
</comment>
<evidence type="ECO:0000256" key="13">
    <source>
        <dbReference type="ARBA" id="ARBA00060881"/>
    </source>
</evidence>
<comment type="similarity">
    <text evidence="13 14">Belongs to the NAD-dependent DNA ligase family. LigA subfamily.</text>
</comment>
<protein>
    <recommendedName>
        <fullName evidence="3 14">DNA ligase</fullName>
        <ecNumber evidence="2 14">6.5.1.2</ecNumber>
    </recommendedName>
    <alternativeName>
        <fullName evidence="14">Polydeoxyribonucleotide synthase [NAD(+)]</fullName>
    </alternativeName>
</protein>
<keyword evidence="6 14" id="KW-0479">Metal-binding</keyword>
<evidence type="ECO:0000256" key="2">
    <source>
        <dbReference type="ARBA" id="ARBA00012722"/>
    </source>
</evidence>
<feature type="binding site" evidence="14">
    <location>
        <position position="413"/>
    </location>
    <ligand>
        <name>Zn(2+)</name>
        <dbReference type="ChEBI" id="CHEBI:29105"/>
    </ligand>
</feature>
<dbReference type="SMART" id="SM00532">
    <property type="entry name" value="LIGANc"/>
    <property type="match status" value="1"/>
</dbReference>
<keyword evidence="8 14" id="KW-0862">Zinc</keyword>
<feature type="binding site" evidence="14">
    <location>
        <position position="416"/>
    </location>
    <ligand>
        <name>Zn(2+)</name>
        <dbReference type="ChEBI" id="CHEBI:29105"/>
    </ligand>
</feature>